<protein>
    <recommendedName>
        <fullName evidence="4">Lipoprotein</fullName>
    </recommendedName>
</protein>
<dbReference type="PROSITE" id="PS51257">
    <property type="entry name" value="PROKAR_LIPOPROTEIN"/>
    <property type="match status" value="1"/>
</dbReference>
<dbReference type="RefSeq" id="WP_023886280.1">
    <property type="nucleotide sequence ID" value="NZ_KI635562.1"/>
</dbReference>
<comment type="caution">
    <text evidence="2">The sequence shown here is derived from an EMBL/GenBank/DDBJ whole genome shotgun (WGS) entry which is preliminary data.</text>
</comment>
<feature type="chain" id="PRO_5004762799" description="Lipoprotein" evidence="1">
    <location>
        <begin position="22"/>
        <end position="92"/>
    </location>
</feature>
<name>V7IHV9_EIKCO</name>
<dbReference type="PATRIC" id="fig|1073362.3.peg.126"/>
<dbReference type="Proteomes" id="UP000018554">
    <property type="component" value="Unassembled WGS sequence"/>
</dbReference>
<feature type="signal peptide" evidence="1">
    <location>
        <begin position="1"/>
        <end position="21"/>
    </location>
</feature>
<accession>V7IHV9</accession>
<dbReference type="AlphaFoldDB" id="V7IHV9"/>
<sequence length="92" mass="9698">MKKRNFAAVACVALLAGCSGSNVLLGLGFAGRHLGVGTGLSIPVGSRNNGSNVQDFGNLRIIEEQVVTYFDAQGKAVPNEVKGGYYRQLLSR</sequence>
<gene>
    <name evidence="2" type="ORF">HMPREF1177_00114</name>
</gene>
<evidence type="ECO:0000256" key="1">
    <source>
        <dbReference type="SAM" id="SignalP"/>
    </source>
</evidence>
<keyword evidence="3" id="KW-1185">Reference proteome</keyword>
<proteinExistence type="predicted"/>
<evidence type="ECO:0000313" key="3">
    <source>
        <dbReference type="Proteomes" id="UP000018554"/>
    </source>
</evidence>
<dbReference type="EMBL" id="AZGQ01000001">
    <property type="protein sequence ID" value="ETA84467.1"/>
    <property type="molecule type" value="Genomic_DNA"/>
</dbReference>
<evidence type="ECO:0000313" key="2">
    <source>
        <dbReference type="EMBL" id="ETA84467.1"/>
    </source>
</evidence>
<organism evidence="2 3">
    <name type="scientific">Eikenella corrodens CC92I</name>
    <dbReference type="NCBI Taxonomy" id="1073362"/>
    <lineage>
        <taxon>Bacteria</taxon>
        <taxon>Pseudomonadati</taxon>
        <taxon>Pseudomonadota</taxon>
        <taxon>Betaproteobacteria</taxon>
        <taxon>Neisseriales</taxon>
        <taxon>Neisseriaceae</taxon>
        <taxon>Eikenella</taxon>
    </lineage>
</organism>
<evidence type="ECO:0008006" key="4">
    <source>
        <dbReference type="Google" id="ProtNLM"/>
    </source>
</evidence>
<reference evidence="2 3" key="1">
    <citation type="submission" date="2013-11" db="EMBL/GenBank/DDBJ databases">
        <title>The Genome Sequence of Eikenella corrodens CC92I.</title>
        <authorList>
            <consortium name="The Broad Institute Genomics Platform"/>
            <person name="Earl A."/>
            <person name="Allen-Vercoe E."/>
            <person name="Daigneault M."/>
            <person name="Young S.K."/>
            <person name="Zeng Q."/>
            <person name="Gargeya S."/>
            <person name="Fitzgerald M."/>
            <person name="Abouelleil A."/>
            <person name="Alvarado L."/>
            <person name="Chapman S.B."/>
            <person name="Gainer-Dewar J."/>
            <person name="Goldberg J."/>
            <person name="Griggs A."/>
            <person name="Gujja S."/>
            <person name="Hansen M."/>
            <person name="Howarth C."/>
            <person name="Imamovic A."/>
            <person name="Ireland A."/>
            <person name="Larimer J."/>
            <person name="McCowan C."/>
            <person name="Murphy C."/>
            <person name="Pearson M."/>
            <person name="Poon T.W."/>
            <person name="Priest M."/>
            <person name="Roberts A."/>
            <person name="Saif S."/>
            <person name="Shea T."/>
            <person name="Sykes S."/>
            <person name="Wortman J."/>
            <person name="Nusbaum C."/>
            <person name="Birren B."/>
        </authorList>
    </citation>
    <scope>NUCLEOTIDE SEQUENCE [LARGE SCALE GENOMIC DNA]</scope>
    <source>
        <strain evidence="2 3">CC92I</strain>
    </source>
</reference>
<keyword evidence="1" id="KW-0732">Signal</keyword>
<dbReference type="HOGENOM" id="CLU_2408613_0_0_4"/>